<keyword evidence="1" id="KW-0479">Metal-binding</keyword>
<evidence type="ECO:0000256" key="2">
    <source>
        <dbReference type="ARBA" id="ARBA00022737"/>
    </source>
</evidence>
<dbReference type="eggNOG" id="KOG0032">
    <property type="taxonomic scope" value="Eukaryota"/>
</dbReference>
<name>C1MUB8_MICPC</name>
<dbReference type="PANTHER" id="PTHR34524">
    <property type="entry name" value="CALCYPHOSIN"/>
    <property type="match status" value="1"/>
</dbReference>
<dbReference type="InterPro" id="IPR051581">
    <property type="entry name" value="Ca-bind"/>
</dbReference>
<dbReference type="KEGG" id="mpp:MICPUCDRAFT_7986"/>
<gene>
    <name evidence="4" type="ORF">MICPUCDRAFT_7986</name>
</gene>
<keyword evidence="3" id="KW-0106">Calcium</keyword>
<protein>
    <submittedName>
        <fullName evidence="4">Predicted protein</fullName>
    </submittedName>
</protein>
<dbReference type="Gene3D" id="1.10.238.10">
    <property type="entry name" value="EF-hand"/>
    <property type="match status" value="1"/>
</dbReference>
<dbReference type="SUPFAM" id="SSF47473">
    <property type="entry name" value="EF-hand"/>
    <property type="match status" value="1"/>
</dbReference>
<sequence length="173" mass="19732">ANGVHGIRNLGLNLRILDERNTGALPVKEVLYALEDAGSRMTPDEKNLVAKYFDLEQSGFVDVRALMRGIRGKMTAKRMDLVNQAWSTRIATNGEREVPVSVVQQKIDPTMNPDVFSGKKTFQQVVNEVPDHWDRNSDEMVSHGEFMEYYRDISAGLPDDEHFEMVIRNSWHL</sequence>
<keyword evidence="2" id="KW-0677">Repeat</keyword>
<dbReference type="InterPro" id="IPR011992">
    <property type="entry name" value="EF-hand-dom_pair"/>
</dbReference>
<feature type="non-terminal residue" evidence="4">
    <location>
        <position position="1"/>
    </location>
</feature>
<dbReference type="GeneID" id="9684910"/>
<organism evidence="5">
    <name type="scientific">Micromonas pusilla (strain CCMP1545)</name>
    <name type="common">Picoplanktonic green alga</name>
    <dbReference type="NCBI Taxonomy" id="564608"/>
    <lineage>
        <taxon>Eukaryota</taxon>
        <taxon>Viridiplantae</taxon>
        <taxon>Chlorophyta</taxon>
        <taxon>Mamiellophyceae</taxon>
        <taxon>Mamiellales</taxon>
        <taxon>Mamiellaceae</taxon>
        <taxon>Micromonas</taxon>
    </lineage>
</organism>
<keyword evidence="5" id="KW-1185">Reference proteome</keyword>
<dbReference type="STRING" id="564608.C1MUB8"/>
<dbReference type="OrthoDB" id="444540at2759"/>
<evidence type="ECO:0000313" key="4">
    <source>
        <dbReference type="EMBL" id="EEH56602.1"/>
    </source>
</evidence>
<accession>C1MUB8</accession>
<dbReference type="EMBL" id="GG663740">
    <property type="protein sequence ID" value="EEH56602.1"/>
    <property type="molecule type" value="Genomic_DNA"/>
</dbReference>
<evidence type="ECO:0000256" key="3">
    <source>
        <dbReference type="ARBA" id="ARBA00022837"/>
    </source>
</evidence>
<evidence type="ECO:0000313" key="5">
    <source>
        <dbReference type="Proteomes" id="UP000001876"/>
    </source>
</evidence>
<dbReference type="Proteomes" id="UP000001876">
    <property type="component" value="Unassembled WGS sequence"/>
</dbReference>
<dbReference type="RefSeq" id="XP_003059470.1">
    <property type="nucleotide sequence ID" value="XM_003059424.1"/>
</dbReference>
<dbReference type="GO" id="GO:0046872">
    <property type="term" value="F:metal ion binding"/>
    <property type="evidence" value="ECO:0007669"/>
    <property type="project" value="UniProtKB-KW"/>
</dbReference>
<reference evidence="4 5" key="1">
    <citation type="journal article" date="2009" name="Science">
        <title>Green evolution and dynamic adaptations revealed by genomes of the marine picoeukaryotes Micromonas.</title>
        <authorList>
            <person name="Worden A.Z."/>
            <person name="Lee J.H."/>
            <person name="Mock T."/>
            <person name="Rouze P."/>
            <person name="Simmons M.P."/>
            <person name="Aerts A.L."/>
            <person name="Allen A.E."/>
            <person name="Cuvelier M.L."/>
            <person name="Derelle E."/>
            <person name="Everett M.V."/>
            <person name="Foulon E."/>
            <person name="Grimwood J."/>
            <person name="Gundlach H."/>
            <person name="Henrissat B."/>
            <person name="Napoli C."/>
            <person name="McDonald S.M."/>
            <person name="Parker M.S."/>
            <person name="Rombauts S."/>
            <person name="Salamov A."/>
            <person name="Von Dassow P."/>
            <person name="Badger J.H."/>
            <person name="Coutinho P.M."/>
            <person name="Demir E."/>
            <person name="Dubchak I."/>
            <person name="Gentemann C."/>
            <person name="Eikrem W."/>
            <person name="Gready J.E."/>
            <person name="John U."/>
            <person name="Lanier W."/>
            <person name="Lindquist E.A."/>
            <person name="Lucas S."/>
            <person name="Mayer K.F."/>
            <person name="Moreau H."/>
            <person name="Not F."/>
            <person name="Otillar R."/>
            <person name="Panaud O."/>
            <person name="Pangilinan J."/>
            <person name="Paulsen I."/>
            <person name="Piegu B."/>
            <person name="Poliakov A."/>
            <person name="Robbens S."/>
            <person name="Schmutz J."/>
            <person name="Toulza E."/>
            <person name="Wyss T."/>
            <person name="Zelensky A."/>
            <person name="Zhou K."/>
            <person name="Armbrust E.V."/>
            <person name="Bhattacharya D."/>
            <person name="Goodenough U.W."/>
            <person name="Van de Peer Y."/>
            <person name="Grigoriev I.V."/>
        </authorList>
    </citation>
    <scope>NUCLEOTIDE SEQUENCE [LARGE SCALE GENOMIC DNA]</scope>
    <source>
        <strain evidence="4 5">CCMP1545</strain>
    </source>
</reference>
<feature type="non-terminal residue" evidence="4">
    <location>
        <position position="173"/>
    </location>
</feature>
<dbReference type="PANTHER" id="PTHR34524:SF6">
    <property type="entry name" value="CALCYPHOSINE LIKE"/>
    <property type="match status" value="1"/>
</dbReference>
<dbReference type="AlphaFoldDB" id="C1MUB8"/>
<evidence type="ECO:0000256" key="1">
    <source>
        <dbReference type="ARBA" id="ARBA00022723"/>
    </source>
</evidence>
<proteinExistence type="predicted"/>